<dbReference type="Proteomes" id="UP000051451">
    <property type="component" value="Unassembled WGS sequence"/>
</dbReference>
<dbReference type="OrthoDB" id="2147503at2"/>
<dbReference type="Gene3D" id="3.10.20.730">
    <property type="entry name" value="RNAP, epsilon subunit-like"/>
    <property type="match status" value="1"/>
</dbReference>
<comment type="similarity">
    <text evidence="5">Belongs to the RNA polymerase subunit epsilon family.</text>
</comment>
<dbReference type="RefSeq" id="WP_057870931.1">
    <property type="nucleotide sequence ID" value="NZ_AZGB01000005.1"/>
</dbReference>
<evidence type="ECO:0000256" key="2">
    <source>
        <dbReference type="ARBA" id="ARBA00022679"/>
    </source>
</evidence>
<reference evidence="6 7" key="1">
    <citation type="journal article" date="2015" name="Genome Announc.">
        <title>Expanding the biotechnology potential of lactobacilli through comparative genomics of 213 strains and associated genera.</title>
        <authorList>
            <person name="Sun Z."/>
            <person name="Harris H.M."/>
            <person name="McCann A."/>
            <person name="Guo C."/>
            <person name="Argimon S."/>
            <person name="Zhang W."/>
            <person name="Yang X."/>
            <person name="Jeffery I.B."/>
            <person name="Cooney J.C."/>
            <person name="Kagawa T.F."/>
            <person name="Liu W."/>
            <person name="Song Y."/>
            <person name="Salvetti E."/>
            <person name="Wrobel A."/>
            <person name="Rasinkangas P."/>
            <person name="Parkhill J."/>
            <person name="Rea M.C."/>
            <person name="O'Sullivan O."/>
            <person name="Ritari J."/>
            <person name="Douillard F.P."/>
            <person name="Paul Ross R."/>
            <person name="Yang R."/>
            <person name="Briner A.E."/>
            <person name="Felis G.E."/>
            <person name="de Vos W.M."/>
            <person name="Barrangou R."/>
            <person name="Klaenhammer T.R."/>
            <person name="Caufield P.W."/>
            <person name="Cui Y."/>
            <person name="Zhang H."/>
            <person name="O'Toole P.W."/>
        </authorList>
    </citation>
    <scope>NUCLEOTIDE SEQUENCE [LARGE SCALE GENOMIC DNA]</scope>
    <source>
        <strain evidence="6 7">DSM 18630</strain>
    </source>
</reference>
<dbReference type="GO" id="GO:0003677">
    <property type="term" value="F:DNA binding"/>
    <property type="evidence" value="ECO:0007669"/>
    <property type="project" value="UniProtKB-UniRule"/>
</dbReference>
<name>A0A0R1VPN1_9LACO</name>
<keyword evidence="2 5" id="KW-0808">Transferase</keyword>
<evidence type="ECO:0000313" key="6">
    <source>
        <dbReference type="EMBL" id="KRM07687.1"/>
    </source>
</evidence>
<proteinExistence type="inferred from homology"/>
<dbReference type="GO" id="GO:0000428">
    <property type="term" value="C:DNA-directed RNA polymerase complex"/>
    <property type="evidence" value="ECO:0007669"/>
    <property type="project" value="UniProtKB-KW"/>
</dbReference>
<organism evidence="6 7">
    <name type="scientific">Liquorilactobacillus ghanensis DSM 18630</name>
    <dbReference type="NCBI Taxonomy" id="1423750"/>
    <lineage>
        <taxon>Bacteria</taxon>
        <taxon>Bacillati</taxon>
        <taxon>Bacillota</taxon>
        <taxon>Bacilli</taxon>
        <taxon>Lactobacillales</taxon>
        <taxon>Lactobacillaceae</taxon>
        <taxon>Liquorilactobacillus</taxon>
    </lineage>
</organism>
<comment type="function">
    <text evidence="5">A non-essential component of RNA polymerase (RNAP).</text>
</comment>
<dbReference type="HAMAP" id="MF_01553">
    <property type="entry name" value="RNApol_bact_RpoY"/>
    <property type="match status" value="1"/>
</dbReference>
<dbReference type="STRING" id="1423750.FC89_GL000127"/>
<dbReference type="GO" id="GO:0006351">
    <property type="term" value="P:DNA-templated transcription"/>
    <property type="evidence" value="ECO:0007669"/>
    <property type="project" value="UniProtKB-UniRule"/>
</dbReference>
<evidence type="ECO:0000256" key="1">
    <source>
        <dbReference type="ARBA" id="ARBA00022478"/>
    </source>
</evidence>
<dbReference type="GeneID" id="98318191"/>
<dbReference type="PATRIC" id="fig|1423750.3.peg.128"/>
<evidence type="ECO:0000256" key="5">
    <source>
        <dbReference type="HAMAP-Rule" id="MF_01553"/>
    </source>
</evidence>
<sequence>MIFKVFFQPSKEINPRRENTQSLYLEAESEVEAQKIVEEQTNYNIEFLEGLSPKALEYEQQSPHFKITEFNK</sequence>
<gene>
    <name evidence="5" type="primary">rpoY</name>
    <name evidence="6" type="ORF">FC89_GL000127</name>
</gene>
<dbReference type="AlphaFoldDB" id="A0A0R1VPN1"/>
<dbReference type="InterPro" id="IPR009907">
    <property type="entry name" value="RpoY"/>
</dbReference>
<evidence type="ECO:0000256" key="3">
    <source>
        <dbReference type="ARBA" id="ARBA00022695"/>
    </source>
</evidence>
<keyword evidence="4 5" id="KW-0804">Transcription</keyword>
<evidence type="ECO:0000256" key="4">
    <source>
        <dbReference type="ARBA" id="ARBA00023163"/>
    </source>
</evidence>
<dbReference type="EMBL" id="AZGB01000005">
    <property type="protein sequence ID" value="KRM07687.1"/>
    <property type="molecule type" value="Genomic_DNA"/>
</dbReference>
<evidence type="ECO:0000313" key="7">
    <source>
        <dbReference type="Proteomes" id="UP000051451"/>
    </source>
</evidence>
<keyword evidence="3 5" id="KW-0548">Nucleotidyltransferase</keyword>
<comment type="caution">
    <text evidence="6">The sequence shown here is derived from an EMBL/GenBank/DDBJ whole genome shotgun (WGS) entry which is preliminary data.</text>
</comment>
<dbReference type="GO" id="GO:0003899">
    <property type="term" value="F:DNA-directed RNA polymerase activity"/>
    <property type="evidence" value="ECO:0007669"/>
    <property type="project" value="UniProtKB-UniRule"/>
</dbReference>
<accession>A0A0R1VPN1</accession>
<comment type="subunit">
    <text evidence="5">RNAP is composed of a core of 2 alpha, a beta and a beta' subunit. The core is associated with a delta subunit, and at least one of epsilon or omega. When a sigma factor is associated with the core the holoenzyme is formed, which can initiate transcription.</text>
</comment>
<dbReference type="Pfam" id="PF07288">
    <property type="entry name" value="RpoY"/>
    <property type="match status" value="1"/>
</dbReference>
<keyword evidence="7" id="KW-1185">Reference proteome</keyword>
<keyword evidence="1 5" id="KW-0240">DNA-directed RNA polymerase</keyword>
<dbReference type="NCBIfam" id="NF010188">
    <property type="entry name" value="PRK13667.1"/>
    <property type="match status" value="1"/>
</dbReference>
<dbReference type="EC" id="2.7.7.6" evidence="5"/>
<comment type="catalytic activity">
    <reaction evidence="5">
        <text>RNA(n) + a ribonucleoside 5'-triphosphate = RNA(n+1) + diphosphate</text>
        <dbReference type="Rhea" id="RHEA:21248"/>
        <dbReference type="Rhea" id="RHEA-COMP:14527"/>
        <dbReference type="Rhea" id="RHEA-COMP:17342"/>
        <dbReference type="ChEBI" id="CHEBI:33019"/>
        <dbReference type="ChEBI" id="CHEBI:61557"/>
        <dbReference type="ChEBI" id="CHEBI:140395"/>
        <dbReference type="EC" id="2.7.7.6"/>
    </reaction>
</comment>
<protein>
    <recommendedName>
        <fullName evidence="5">DNA-directed RNA polymerase subunit epsilon</fullName>
        <shortName evidence="5">RNAP epsilon subunit</shortName>
        <ecNumber evidence="5">2.7.7.6</ecNumber>
    </recommendedName>
    <alternativeName>
        <fullName evidence="5">RNA polymerase epsilon subunit</fullName>
    </alternativeName>
    <alternativeName>
        <fullName evidence="5">Transcriptase subunit epsilon</fullName>
    </alternativeName>
</protein>